<keyword evidence="4" id="KW-1185">Reference proteome</keyword>
<dbReference type="GO" id="GO:0005634">
    <property type="term" value="C:nucleus"/>
    <property type="evidence" value="ECO:0007669"/>
    <property type="project" value="TreeGrafter"/>
</dbReference>
<dbReference type="PANTHER" id="PTHR24345:SF43">
    <property type="entry name" value="INACTIVE SERINE_THREONINE-PROTEIN KINASE PLK5"/>
    <property type="match status" value="1"/>
</dbReference>
<dbReference type="InterPro" id="IPR036947">
    <property type="entry name" value="POLO_box_dom_sf"/>
</dbReference>
<dbReference type="GO" id="GO:0007052">
    <property type="term" value="P:mitotic spindle organization"/>
    <property type="evidence" value="ECO:0007669"/>
    <property type="project" value="TreeGrafter"/>
</dbReference>
<dbReference type="AlphaFoldDB" id="A0A9Q0XAG7"/>
<feature type="compositionally biased region" description="Basic and acidic residues" evidence="1">
    <location>
        <begin position="182"/>
        <end position="193"/>
    </location>
</feature>
<organism evidence="3 4">
    <name type="scientific">Phrynocephalus forsythii</name>
    <dbReference type="NCBI Taxonomy" id="171643"/>
    <lineage>
        <taxon>Eukaryota</taxon>
        <taxon>Metazoa</taxon>
        <taxon>Chordata</taxon>
        <taxon>Craniata</taxon>
        <taxon>Vertebrata</taxon>
        <taxon>Euteleostomi</taxon>
        <taxon>Lepidosauria</taxon>
        <taxon>Squamata</taxon>
        <taxon>Bifurcata</taxon>
        <taxon>Unidentata</taxon>
        <taxon>Episquamata</taxon>
        <taxon>Toxicofera</taxon>
        <taxon>Iguania</taxon>
        <taxon>Acrodonta</taxon>
        <taxon>Agamidae</taxon>
        <taxon>Agaminae</taxon>
        <taxon>Phrynocephalus</taxon>
    </lineage>
</organism>
<dbReference type="InterPro" id="IPR000959">
    <property type="entry name" value="POLO_box_dom"/>
</dbReference>
<name>A0A9Q0XAG7_9SAUR</name>
<feature type="compositionally biased region" description="Basic and acidic residues" evidence="1">
    <location>
        <begin position="292"/>
        <end position="304"/>
    </location>
</feature>
<dbReference type="EMBL" id="JAPFRF010000018">
    <property type="protein sequence ID" value="KAJ7308145.1"/>
    <property type="molecule type" value="Genomic_DNA"/>
</dbReference>
<proteinExistence type="predicted"/>
<evidence type="ECO:0000256" key="1">
    <source>
        <dbReference type="SAM" id="MobiDB-lite"/>
    </source>
</evidence>
<feature type="region of interest" description="Disordered" evidence="1">
    <location>
        <begin position="1"/>
        <end position="21"/>
    </location>
</feature>
<sequence length="374" mass="39768">MRASLKVSRTEDTGEAEQSPGRVLEMLDHTLQETLQAVPLAKENPQEGHRWPLPVRMVTKWVDYSNKYGFGYQLSDGATGVLLADGTHLSLSPHRQRVGYCAQAGQVASFPQAEVPASLRGKMAVLGFFSRYMQRRLLEGAPRQSSPVSSADEPTLLHVAKSGEALLMVFSDGSLQVTREWRGDGRTSWRPEGGRPALTTPPPLACLPLPPPGQLLPRPHQGCPGPLGRWAGPPDLRGPPAPQRHFPAGDPGAGGVGPPPARAGGLCPAPAPLPVGRLALGLLPASGQRGGWGDKKQRPPDAHTHTPSCPKTLGGPDPAAYLWRQGTVLESGGLGLERAGGGGRYVHVWGEGRRVSLPPLPRCLQDIPSWRGGV</sequence>
<evidence type="ECO:0000313" key="3">
    <source>
        <dbReference type="EMBL" id="KAJ7308145.1"/>
    </source>
</evidence>
<comment type="caution">
    <text evidence="3">The sequence shown here is derived from an EMBL/GenBank/DDBJ whole genome shotgun (WGS) entry which is preliminary data.</text>
</comment>
<dbReference type="Pfam" id="PF00659">
    <property type="entry name" value="POLO_box"/>
    <property type="match status" value="1"/>
</dbReference>
<dbReference type="GO" id="GO:0000922">
    <property type="term" value="C:spindle pole"/>
    <property type="evidence" value="ECO:0007669"/>
    <property type="project" value="TreeGrafter"/>
</dbReference>
<dbReference type="GO" id="GO:0004674">
    <property type="term" value="F:protein serine/threonine kinase activity"/>
    <property type="evidence" value="ECO:0007669"/>
    <property type="project" value="TreeGrafter"/>
</dbReference>
<dbReference type="InterPro" id="IPR033701">
    <property type="entry name" value="POLO_box_1"/>
</dbReference>
<accession>A0A9Q0XAG7</accession>
<dbReference type="CDD" id="cd13118">
    <property type="entry name" value="POLO_box_1"/>
    <property type="match status" value="1"/>
</dbReference>
<gene>
    <name evidence="3" type="ORF">JRQ81_008658</name>
</gene>
<dbReference type="GO" id="GO:0005813">
    <property type="term" value="C:centrosome"/>
    <property type="evidence" value="ECO:0007669"/>
    <property type="project" value="TreeGrafter"/>
</dbReference>
<dbReference type="OrthoDB" id="408964at2759"/>
<feature type="region of interest" description="Disordered" evidence="1">
    <location>
        <begin position="182"/>
        <end position="201"/>
    </location>
</feature>
<feature type="domain" description="POLO box" evidence="2">
    <location>
        <begin position="57"/>
        <end position="135"/>
    </location>
</feature>
<dbReference type="PROSITE" id="PS50078">
    <property type="entry name" value="POLO_BOX"/>
    <property type="match status" value="1"/>
</dbReference>
<feature type="region of interest" description="Disordered" evidence="1">
    <location>
        <begin position="286"/>
        <end position="317"/>
    </location>
</feature>
<dbReference type="Gene3D" id="3.30.1120.30">
    <property type="entry name" value="POLO box domain"/>
    <property type="match status" value="1"/>
</dbReference>
<protein>
    <recommendedName>
        <fullName evidence="2">POLO box domain-containing protein</fullName>
    </recommendedName>
</protein>
<evidence type="ECO:0000259" key="2">
    <source>
        <dbReference type="PROSITE" id="PS50078"/>
    </source>
</evidence>
<reference evidence="3" key="1">
    <citation type="journal article" date="2023" name="DNA Res.">
        <title>Chromosome-level genome assembly of Phrynocephalus forsythii using third-generation DNA sequencing and Hi-C analysis.</title>
        <authorList>
            <person name="Qi Y."/>
            <person name="Zhao W."/>
            <person name="Zhao Y."/>
            <person name="Niu C."/>
            <person name="Cao S."/>
            <person name="Zhang Y."/>
        </authorList>
    </citation>
    <scope>NUCLEOTIDE SEQUENCE</scope>
    <source>
        <tissue evidence="3">Muscle</tissue>
    </source>
</reference>
<dbReference type="GO" id="GO:0000776">
    <property type="term" value="C:kinetochore"/>
    <property type="evidence" value="ECO:0007669"/>
    <property type="project" value="TreeGrafter"/>
</dbReference>
<dbReference type="SUPFAM" id="SSF82615">
    <property type="entry name" value="Polo-box domain"/>
    <property type="match status" value="1"/>
</dbReference>
<dbReference type="Proteomes" id="UP001142489">
    <property type="component" value="Unassembled WGS sequence"/>
</dbReference>
<dbReference type="GO" id="GO:0005737">
    <property type="term" value="C:cytoplasm"/>
    <property type="evidence" value="ECO:0007669"/>
    <property type="project" value="TreeGrafter"/>
</dbReference>
<feature type="region of interest" description="Disordered" evidence="1">
    <location>
        <begin position="231"/>
        <end position="255"/>
    </location>
</feature>
<evidence type="ECO:0000313" key="4">
    <source>
        <dbReference type="Proteomes" id="UP001142489"/>
    </source>
</evidence>
<dbReference type="PANTHER" id="PTHR24345">
    <property type="entry name" value="SERINE/THREONINE-PROTEIN KINASE PLK"/>
    <property type="match status" value="1"/>
</dbReference>